<dbReference type="Proteomes" id="UP000013827">
    <property type="component" value="Unassembled WGS sequence"/>
</dbReference>
<organism evidence="2 3">
    <name type="scientific">Emiliania huxleyi (strain CCMP1516)</name>
    <dbReference type="NCBI Taxonomy" id="280463"/>
    <lineage>
        <taxon>Eukaryota</taxon>
        <taxon>Haptista</taxon>
        <taxon>Haptophyta</taxon>
        <taxon>Prymnesiophyceae</taxon>
        <taxon>Isochrysidales</taxon>
        <taxon>Noelaerhabdaceae</taxon>
        <taxon>Emiliania</taxon>
    </lineage>
</organism>
<dbReference type="RefSeq" id="XP_005775423.1">
    <property type="nucleotide sequence ID" value="XM_005775366.1"/>
</dbReference>
<feature type="compositionally biased region" description="Basic and acidic residues" evidence="1">
    <location>
        <begin position="282"/>
        <end position="292"/>
    </location>
</feature>
<reference evidence="2" key="2">
    <citation type="submission" date="2024-10" db="UniProtKB">
        <authorList>
            <consortium name="EnsemblProtists"/>
        </authorList>
    </citation>
    <scope>IDENTIFICATION</scope>
</reference>
<protein>
    <submittedName>
        <fullName evidence="2">Uncharacterized protein</fullName>
    </submittedName>
</protein>
<feature type="compositionally biased region" description="Basic and acidic residues" evidence="1">
    <location>
        <begin position="315"/>
        <end position="326"/>
    </location>
</feature>
<name>A0A0D3JHK9_EMIH1</name>
<dbReference type="HOGENOM" id="CLU_853733_0_0_1"/>
<dbReference type="KEGG" id="ehx:EMIHUDRAFT_195496"/>
<proteinExistence type="predicted"/>
<dbReference type="eggNOG" id="ENOG502S4CT">
    <property type="taxonomic scope" value="Eukaryota"/>
</dbReference>
<evidence type="ECO:0000313" key="2">
    <source>
        <dbReference type="EnsemblProtists" id="EOD22994"/>
    </source>
</evidence>
<dbReference type="EnsemblProtists" id="EOD22994">
    <property type="protein sequence ID" value="EOD22994"/>
    <property type="gene ID" value="EMIHUDRAFT_195496"/>
</dbReference>
<feature type="region of interest" description="Disordered" evidence="1">
    <location>
        <begin position="282"/>
        <end position="326"/>
    </location>
</feature>
<dbReference type="AlphaFoldDB" id="A0A0D3JHK9"/>
<accession>A0A0D3JHK9</accession>
<keyword evidence="3" id="KW-1185">Reference proteome</keyword>
<evidence type="ECO:0000313" key="3">
    <source>
        <dbReference type="Proteomes" id="UP000013827"/>
    </source>
</evidence>
<dbReference type="PaxDb" id="2903-EOD22994"/>
<reference evidence="3" key="1">
    <citation type="journal article" date="2013" name="Nature">
        <title>Pan genome of the phytoplankton Emiliania underpins its global distribution.</title>
        <authorList>
            <person name="Read B.A."/>
            <person name="Kegel J."/>
            <person name="Klute M.J."/>
            <person name="Kuo A."/>
            <person name="Lefebvre S.C."/>
            <person name="Maumus F."/>
            <person name="Mayer C."/>
            <person name="Miller J."/>
            <person name="Monier A."/>
            <person name="Salamov A."/>
            <person name="Young J."/>
            <person name="Aguilar M."/>
            <person name="Claverie J.M."/>
            <person name="Frickenhaus S."/>
            <person name="Gonzalez K."/>
            <person name="Herman E.K."/>
            <person name="Lin Y.C."/>
            <person name="Napier J."/>
            <person name="Ogata H."/>
            <person name="Sarno A.F."/>
            <person name="Shmutz J."/>
            <person name="Schroeder D."/>
            <person name="de Vargas C."/>
            <person name="Verret F."/>
            <person name="von Dassow P."/>
            <person name="Valentin K."/>
            <person name="Van de Peer Y."/>
            <person name="Wheeler G."/>
            <person name="Dacks J.B."/>
            <person name="Delwiche C.F."/>
            <person name="Dyhrman S.T."/>
            <person name="Glockner G."/>
            <person name="John U."/>
            <person name="Richards T."/>
            <person name="Worden A.Z."/>
            <person name="Zhang X."/>
            <person name="Grigoriev I.V."/>
            <person name="Allen A.E."/>
            <person name="Bidle K."/>
            <person name="Borodovsky M."/>
            <person name="Bowler C."/>
            <person name="Brownlee C."/>
            <person name="Cock J.M."/>
            <person name="Elias M."/>
            <person name="Gladyshev V.N."/>
            <person name="Groth M."/>
            <person name="Guda C."/>
            <person name="Hadaegh A."/>
            <person name="Iglesias-Rodriguez M.D."/>
            <person name="Jenkins J."/>
            <person name="Jones B.M."/>
            <person name="Lawson T."/>
            <person name="Leese F."/>
            <person name="Lindquist E."/>
            <person name="Lobanov A."/>
            <person name="Lomsadze A."/>
            <person name="Malik S.B."/>
            <person name="Marsh M.E."/>
            <person name="Mackinder L."/>
            <person name="Mock T."/>
            <person name="Mueller-Roeber B."/>
            <person name="Pagarete A."/>
            <person name="Parker M."/>
            <person name="Probert I."/>
            <person name="Quesneville H."/>
            <person name="Raines C."/>
            <person name="Rensing S.A."/>
            <person name="Riano-Pachon D.M."/>
            <person name="Richier S."/>
            <person name="Rokitta S."/>
            <person name="Shiraiwa Y."/>
            <person name="Soanes D.M."/>
            <person name="van der Giezen M."/>
            <person name="Wahlund T.M."/>
            <person name="Williams B."/>
            <person name="Wilson W."/>
            <person name="Wolfe G."/>
            <person name="Wurch L.L."/>
        </authorList>
    </citation>
    <scope>NUCLEOTIDE SEQUENCE</scope>
</reference>
<evidence type="ECO:0000256" key="1">
    <source>
        <dbReference type="SAM" id="MobiDB-lite"/>
    </source>
</evidence>
<sequence length="326" mass="35997">MMLPSMRRSALAPFRLRPTAVSRRCSTEVRPLAAVLAAEYGRRQSVEHKLGTLDKTQLSDVLLGFVKRGELASSHVLENMPAVKPEIDHGAERMLNAPPLSDLRFALGTAVECRLGVDEWVRGVVIGHHYREASWPEEQLAPYQVLLDGDDLTSRTVWAPADSDACIRATVRFSIGAAVECCVGQDQWLPGMVVAHYYREANWPMEMVAPYRVLLDNASLSNGLTEVFVWAPLDTDDCIRAMPPFDVVEFLEARRAAQEAEDAKTMENFSVAGFLEERRAAQEEARRADEAAARSPADEEFAGKAGLFAALSNEPRGEPAEKRSTG</sequence>
<dbReference type="GeneID" id="17268541"/>